<dbReference type="InterPro" id="IPR050471">
    <property type="entry name" value="AB_hydrolase"/>
</dbReference>
<dbReference type="AlphaFoldDB" id="A0A561SDI7"/>
<dbReference type="Pfam" id="PF00561">
    <property type="entry name" value="Abhydrolase_1"/>
    <property type="match status" value="1"/>
</dbReference>
<feature type="signal peptide" evidence="1">
    <location>
        <begin position="1"/>
        <end position="37"/>
    </location>
</feature>
<dbReference type="Gene3D" id="3.40.50.1820">
    <property type="entry name" value="alpha/beta hydrolase"/>
    <property type="match status" value="1"/>
</dbReference>
<dbReference type="GO" id="GO:0003824">
    <property type="term" value="F:catalytic activity"/>
    <property type="evidence" value="ECO:0007669"/>
    <property type="project" value="UniProtKB-ARBA"/>
</dbReference>
<keyword evidence="4" id="KW-1185">Reference proteome</keyword>
<comment type="caution">
    <text evidence="3">The sequence shown here is derived from an EMBL/GenBank/DDBJ whole genome shotgun (WGS) entry which is preliminary data.</text>
</comment>
<dbReference type="InterPro" id="IPR000073">
    <property type="entry name" value="AB_hydrolase_1"/>
</dbReference>
<keyword evidence="1" id="KW-0732">Signal</keyword>
<dbReference type="RefSeq" id="WP_145910901.1">
    <property type="nucleotide sequence ID" value="NZ_BAAAMZ010000035.1"/>
</dbReference>
<dbReference type="EMBL" id="VIWT01000006">
    <property type="protein sequence ID" value="TWF72910.1"/>
    <property type="molecule type" value="Genomic_DNA"/>
</dbReference>
<dbReference type="OrthoDB" id="7958481at2"/>
<evidence type="ECO:0000313" key="3">
    <source>
        <dbReference type="EMBL" id="TWF72910.1"/>
    </source>
</evidence>
<proteinExistence type="predicted"/>
<organism evidence="3 4">
    <name type="scientific">Kitasatospora viridis</name>
    <dbReference type="NCBI Taxonomy" id="281105"/>
    <lineage>
        <taxon>Bacteria</taxon>
        <taxon>Bacillati</taxon>
        <taxon>Actinomycetota</taxon>
        <taxon>Actinomycetes</taxon>
        <taxon>Kitasatosporales</taxon>
        <taxon>Streptomycetaceae</taxon>
        <taxon>Kitasatospora</taxon>
    </lineage>
</organism>
<evidence type="ECO:0000256" key="1">
    <source>
        <dbReference type="SAM" id="SignalP"/>
    </source>
</evidence>
<gene>
    <name evidence="3" type="ORF">FHX73_1661</name>
</gene>
<feature type="chain" id="PRO_5022221424" evidence="1">
    <location>
        <begin position="38"/>
        <end position="314"/>
    </location>
</feature>
<name>A0A561SDI7_9ACTN</name>
<sequence>MSGRTARQRGGWARTVRVAVSTAVGAAVALAATGSAAAVGAPPTPDILGAPTLVAHTAHGDVGYREVGEGSPILLIAGRGMSMDGWAPGFVDGLAAHHRVVVFDNAGIGATAAPAGPLTVPGMADQTSALIAALHLRRPTVLGWSLGGMVAQALAVRHPGQVGRLVLAATQSGTGAALPVPPAAAAALDSPIPAVRMAVLFPADQGSAALAYLTDVSRYPHFYGASAAVKSAQDTALHEWMAGQDPAGRRLGRIHAPTLVADGAEDQLDPSANDHQLRDAVHGARLVLYPDAGHAFLFQDAAAFVPTVEVFAGR</sequence>
<dbReference type="InterPro" id="IPR029058">
    <property type="entry name" value="AB_hydrolase_fold"/>
</dbReference>
<reference evidence="3 4" key="1">
    <citation type="submission" date="2019-06" db="EMBL/GenBank/DDBJ databases">
        <title>Sequencing the genomes of 1000 actinobacteria strains.</title>
        <authorList>
            <person name="Klenk H.-P."/>
        </authorList>
    </citation>
    <scope>NUCLEOTIDE SEQUENCE [LARGE SCALE GENOMIC DNA]</scope>
    <source>
        <strain evidence="3 4">DSM 44826</strain>
    </source>
</reference>
<dbReference type="PRINTS" id="PR00111">
    <property type="entry name" value="ABHYDROLASE"/>
</dbReference>
<dbReference type="SUPFAM" id="SSF53474">
    <property type="entry name" value="alpha/beta-Hydrolases"/>
    <property type="match status" value="1"/>
</dbReference>
<evidence type="ECO:0000313" key="4">
    <source>
        <dbReference type="Proteomes" id="UP000317940"/>
    </source>
</evidence>
<accession>A0A561SDI7</accession>
<dbReference type="PANTHER" id="PTHR43433">
    <property type="entry name" value="HYDROLASE, ALPHA/BETA FOLD FAMILY PROTEIN"/>
    <property type="match status" value="1"/>
</dbReference>
<dbReference type="Proteomes" id="UP000317940">
    <property type="component" value="Unassembled WGS sequence"/>
</dbReference>
<feature type="domain" description="AB hydrolase-1" evidence="2">
    <location>
        <begin position="72"/>
        <end position="300"/>
    </location>
</feature>
<dbReference type="PANTHER" id="PTHR43433:SF5">
    <property type="entry name" value="AB HYDROLASE-1 DOMAIN-CONTAINING PROTEIN"/>
    <property type="match status" value="1"/>
</dbReference>
<evidence type="ECO:0000259" key="2">
    <source>
        <dbReference type="Pfam" id="PF00561"/>
    </source>
</evidence>
<protein>
    <submittedName>
        <fullName evidence="3">Pimeloyl-ACP methyl ester carboxylesterase</fullName>
    </submittedName>
</protein>